<evidence type="ECO:0000259" key="4">
    <source>
        <dbReference type="Pfam" id="PF01959"/>
    </source>
</evidence>
<name>A0AAV1I2A2_9CHLO</name>
<evidence type="ECO:0000256" key="3">
    <source>
        <dbReference type="SAM" id="MobiDB-lite"/>
    </source>
</evidence>
<feature type="domain" description="3-dehydroquinate synthase N-terminal" evidence="4">
    <location>
        <begin position="52"/>
        <end position="202"/>
    </location>
</feature>
<proteinExistence type="predicted"/>
<evidence type="ECO:0000313" key="7">
    <source>
        <dbReference type="Proteomes" id="UP001314263"/>
    </source>
</evidence>
<evidence type="ECO:0000313" key="6">
    <source>
        <dbReference type="EMBL" id="CAK0770771.1"/>
    </source>
</evidence>
<evidence type="ECO:0000256" key="2">
    <source>
        <dbReference type="ARBA" id="ARBA00023141"/>
    </source>
</evidence>
<feature type="domain" description="3-dehydroquinate synthase C-terminal" evidence="5">
    <location>
        <begin position="220"/>
        <end position="365"/>
    </location>
</feature>
<dbReference type="PANTHER" id="PTHR33563">
    <property type="match status" value="1"/>
</dbReference>
<dbReference type="GO" id="GO:0003856">
    <property type="term" value="F:3-dehydroquinate synthase activity"/>
    <property type="evidence" value="ECO:0007669"/>
    <property type="project" value="InterPro"/>
</dbReference>
<sequence length="419" mass="45839">MRLLTIPSLQRPIIRKPVSWQRAISGRLTLQKLPGTTRCLTRCAAATNGKEKIVWIQTKSKDVLTTALEAGLSTLLFDSASTELQEEWKQIGRFTALTVSEDGDILEDSKKVGELKHVASGEELKRLQSEQLSCGHLVLDMSDWRIIPAENMVAALQSQEARLLPIARSAEDARVMLEALEAGTDGVVLHTQEPAQVRELAAWVQQQRSNRAGGNEFDFAEVVRIQCVGMGDRVCVDMASLLVPGEGLLVGSFARALFLVHSECAESAYINSRPFRVNAGPVHAYLATPGGKTAYLSELKSGAEVLVVDPQGRQRTAIVGRIKVEQRPLMLIEAETADHVVHSLLLQNAETVRLVGPAEHSSTAFREGGERDEEGKDDEAAGWRAVSVSQMQVGDRVYLRQQGAARHTGIAIKESIVER</sequence>
<accession>A0AAV1I2A2</accession>
<evidence type="ECO:0000259" key="5">
    <source>
        <dbReference type="Pfam" id="PF26558"/>
    </source>
</evidence>
<feature type="region of interest" description="Disordered" evidence="3">
    <location>
        <begin position="357"/>
        <end position="381"/>
    </location>
</feature>
<reference evidence="6 7" key="1">
    <citation type="submission" date="2023-10" db="EMBL/GenBank/DDBJ databases">
        <authorList>
            <person name="Maclean D."/>
            <person name="Macfadyen A."/>
        </authorList>
    </citation>
    <scope>NUCLEOTIDE SEQUENCE [LARGE SCALE GENOMIC DNA]</scope>
</reference>
<comment type="caution">
    <text evidence="6">The sequence shown here is derived from an EMBL/GenBank/DDBJ whole genome shotgun (WGS) entry which is preliminary data.</text>
</comment>
<dbReference type="GO" id="GO:0008652">
    <property type="term" value="P:amino acid biosynthetic process"/>
    <property type="evidence" value="ECO:0007669"/>
    <property type="project" value="UniProtKB-KW"/>
</dbReference>
<keyword evidence="7" id="KW-1185">Reference proteome</keyword>
<dbReference type="Proteomes" id="UP001314263">
    <property type="component" value="Unassembled WGS sequence"/>
</dbReference>
<dbReference type="GO" id="GO:0009073">
    <property type="term" value="P:aromatic amino acid family biosynthetic process"/>
    <property type="evidence" value="ECO:0007669"/>
    <property type="project" value="UniProtKB-KW"/>
</dbReference>
<evidence type="ECO:0000256" key="1">
    <source>
        <dbReference type="ARBA" id="ARBA00022605"/>
    </source>
</evidence>
<keyword evidence="2" id="KW-0057">Aromatic amino acid biosynthesis</keyword>
<organism evidence="6 7">
    <name type="scientific">Coccomyxa viridis</name>
    <dbReference type="NCBI Taxonomy" id="1274662"/>
    <lineage>
        <taxon>Eukaryota</taxon>
        <taxon>Viridiplantae</taxon>
        <taxon>Chlorophyta</taxon>
        <taxon>core chlorophytes</taxon>
        <taxon>Trebouxiophyceae</taxon>
        <taxon>Trebouxiophyceae incertae sedis</taxon>
        <taxon>Coccomyxaceae</taxon>
        <taxon>Coccomyxa</taxon>
    </lineage>
</organism>
<dbReference type="GO" id="GO:0016491">
    <property type="term" value="F:oxidoreductase activity"/>
    <property type="evidence" value="ECO:0007669"/>
    <property type="project" value="InterPro"/>
</dbReference>
<dbReference type="InterPro" id="IPR002812">
    <property type="entry name" value="DHQS"/>
</dbReference>
<dbReference type="PANTHER" id="PTHR33563:SF1">
    <property type="entry name" value="3-DEHYDROQUINATE SYNTHASE"/>
    <property type="match status" value="1"/>
</dbReference>
<dbReference type="Pfam" id="PF01959">
    <property type="entry name" value="DHQS"/>
    <property type="match status" value="1"/>
</dbReference>
<feature type="domain" description="3-dehydroquinate synthase C-terminal" evidence="5">
    <location>
        <begin position="384"/>
        <end position="419"/>
    </location>
</feature>
<dbReference type="PIRSF" id="PIRSF006655">
    <property type="entry name" value="DHQ_synth"/>
    <property type="match status" value="1"/>
</dbReference>
<dbReference type="EMBL" id="CAUYUE010000004">
    <property type="protein sequence ID" value="CAK0770771.1"/>
    <property type="molecule type" value="Genomic_DNA"/>
</dbReference>
<dbReference type="Pfam" id="PF26558">
    <property type="entry name" value="DHQS_2nd"/>
    <property type="match status" value="2"/>
</dbReference>
<dbReference type="InterPro" id="IPR056179">
    <property type="entry name" value="DHQS_C"/>
</dbReference>
<dbReference type="AlphaFoldDB" id="A0AAV1I2A2"/>
<keyword evidence="1" id="KW-0028">Amino-acid biosynthesis</keyword>
<gene>
    <name evidence="6" type="ORF">CVIRNUC_003800</name>
</gene>
<protein>
    <recommendedName>
        <fullName evidence="8">3-dehydroquinate synthase</fullName>
    </recommendedName>
</protein>
<evidence type="ECO:0008006" key="8">
    <source>
        <dbReference type="Google" id="ProtNLM"/>
    </source>
</evidence>
<dbReference type="InterPro" id="IPR030960">
    <property type="entry name" value="DHQS/DOIS_N"/>
</dbReference>